<keyword evidence="1" id="KW-1133">Transmembrane helix</keyword>
<evidence type="ECO:0000256" key="1">
    <source>
        <dbReference type="SAM" id="Phobius"/>
    </source>
</evidence>
<reference evidence="2 3" key="1">
    <citation type="submission" date="2019-03" db="EMBL/GenBank/DDBJ databases">
        <authorList>
            <person name="Kim M.K.M."/>
        </authorList>
    </citation>
    <scope>NUCLEOTIDE SEQUENCE [LARGE SCALE GENOMIC DNA]</scope>
    <source>
        <strain evidence="2 3">17J68-12</strain>
    </source>
</reference>
<organism evidence="2 3">
    <name type="scientific">Flaviaesturariibacter flavus</name>
    <dbReference type="NCBI Taxonomy" id="2502780"/>
    <lineage>
        <taxon>Bacteria</taxon>
        <taxon>Pseudomonadati</taxon>
        <taxon>Bacteroidota</taxon>
        <taxon>Chitinophagia</taxon>
        <taxon>Chitinophagales</taxon>
        <taxon>Chitinophagaceae</taxon>
        <taxon>Flaviaestuariibacter</taxon>
    </lineage>
</organism>
<comment type="caution">
    <text evidence="2">The sequence shown here is derived from an EMBL/GenBank/DDBJ whole genome shotgun (WGS) entry which is preliminary data.</text>
</comment>
<evidence type="ECO:0000313" key="3">
    <source>
        <dbReference type="Proteomes" id="UP000295334"/>
    </source>
</evidence>
<sequence>MSLRPVAMTIAFFSFMLTTVFGLADMMYDFDYFIWQSVGVLIFGNLYFAAVFFLAMFYDLTDRPRRNLLAAFWLGAIPTAAYLYRLYELAVL</sequence>
<protein>
    <submittedName>
        <fullName evidence="2">Uncharacterized protein</fullName>
    </submittedName>
</protein>
<accession>A0A4R1BFG0</accession>
<keyword evidence="1" id="KW-0472">Membrane</keyword>
<dbReference type="EMBL" id="SJZI01000019">
    <property type="protein sequence ID" value="TCJ15844.1"/>
    <property type="molecule type" value="Genomic_DNA"/>
</dbReference>
<name>A0A4R1BFG0_9BACT</name>
<gene>
    <name evidence="2" type="ORF">EPD60_07750</name>
</gene>
<dbReference type="RefSeq" id="WP_131448534.1">
    <property type="nucleotide sequence ID" value="NZ_SJZI01000019.1"/>
</dbReference>
<keyword evidence="1" id="KW-0812">Transmembrane</keyword>
<dbReference type="Proteomes" id="UP000295334">
    <property type="component" value="Unassembled WGS sequence"/>
</dbReference>
<feature type="transmembrane region" description="Helical" evidence="1">
    <location>
        <begin position="32"/>
        <end position="56"/>
    </location>
</feature>
<dbReference type="AlphaFoldDB" id="A0A4R1BFG0"/>
<evidence type="ECO:0000313" key="2">
    <source>
        <dbReference type="EMBL" id="TCJ15844.1"/>
    </source>
</evidence>
<proteinExistence type="predicted"/>
<feature type="transmembrane region" description="Helical" evidence="1">
    <location>
        <begin position="68"/>
        <end position="87"/>
    </location>
</feature>
<keyword evidence="3" id="KW-1185">Reference proteome</keyword>